<keyword evidence="10" id="KW-0732">Signal</keyword>
<evidence type="ECO:0000259" key="11">
    <source>
        <dbReference type="Pfam" id="PF00593"/>
    </source>
</evidence>
<reference evidence="13 14" key="1">
    <citation type="submission" date="2020-08" db="EMBL/GenBank/DDBJ databases">
        <title>Genomic Encyclopedia of Type Strains, Phase IV (KMG-V): Genome sequencing to study the core and pangenomes of soil and plant-associated prokaryotes.</title>
        <authorList>
            <person name="Whitman W."/>
        </authorList>
    </citation>
    <scope>NUCLEOTIDE SEQUENCE [LARGE SCALE GENOMIC DNA]</scope>
    <source>
        <strain evidence="13 14">S3M1</strain>
    </source>
</reference>
<keyword evidence="6 8" id="KW-0472">Membrane</keyword>
<gene>
    <name evidence="13" type="ORF">HDE68_001006</name>
</gene>
<dbReference type="InterPro" id="IPR000531">
    <property type="entry name" value="Beta-barrel_TonB"/>
</dbReference>
<evidence type="ECO:0000256" key="8">
    <source>
        <dbReference type="PROSITE-ProRule" id="PRU01360"/>
    </source>
</evidence>
<comment type="caution">
    <text evidence="13">The sequence shown here is derived from an EMBL/GenBank/DDBJ whole genome shotgun (WGS) entry which is preliminary data.</text>
</comment>
<evidence type="ECO:0000256" key="7">
    <source>
        <dbReference type="ARBA" id="ARBA00023237"/>
    </source>
</evidence>
<evidence type="ECO:0000256" key="2">
    <source>
        <dbReference type="ARBA" id="ARBA00022448"/>
    </source>
</evidence>
<organism evidence="13 14">
    <name type="scientific">Pedobacter cryoconitis</name>
    <dbReference type="NCBI Taxonomy" id="188932"/>
    <lineage>
        <taxon>Bacteria</taxon>
        <taxon>Pseudomonadati</taxon>
        <taxon>Bacteroidota</taxon>
        <taxon>Sphingobacteriia</taxon>
        <taxon>Sphingobacteriales</taxon>
        <taxon>Sphingobacteriaceae</taxon>
        <taxon>Pedobacter</taxon>
    </lineage>
</organism>
<evidence type="ECO:0000256" key="4">
    <source>
        <dbReference type="ARBA" id="ARBA00022692"/>
    </source>
</evidence>
<dbReference type="Gene3D" id="2.60.40.1120">
    <property type="entry name" value="Carboxypeptidase-like, regulatory domain"/>
    <property type="match status" value="1"/>
</dbReference>
<dbReference type="InterPro" id="IPR023996">
    <property type="entry name" value="TonB-dep_OMP_SusC/RagA"/>
</dbReference>
<dbReference type="Pfam" id="PF07715">
    <property type="entry name" value="Plug"/>
    <property type="match status" value="1"/>
</dbReference>
<dbReference type="InterPro" id="IPR012910">
    <property type="entry name" value="Plug_dom"/>
</dbReference>
<dbReference type="AlphaFoldDB" id="A0A7W9DXQ5"/>
<keyword evidence="7 8" id="KW-0998">Cell outer membrane</keyword>
<evidence type="ECO:0000313" key="13">
    <source>
        <dbReference type="EMBL" id="MBB5635121.1"/>
    </source>
</evidence>
<dbReference type="Pfam" id="PF00593">
    <property type="entry name" value="TonB_dep_Rec_b-barrel"/>
    <property type="match status" value="1"/>
</dbReference>
<name>A0A7W9DXQ5_9SPHI</name>
<feature type="signal peptide" evidence="10">
    <location>
        <begin position="1"/>
        <end position="25"/>
    </location>
</feature>
<evidence type="ECO:0000256" key="9">
    <source>
        <dbReference type="RuleBase" id="RU003357"/>
    </source>
</evidence>
<dbReference type="NCBIfam" id="TIGR04057">
    <property type="entry name" value="SusC_RagA_signa"/>
    <property type="match status" value="1"/>
</dbReference>
<dbReference type="Gene3D" id="2.40.170.20">
    <property type="entry name" value="TonB-dependent receptor, beta-barrel domain"/>
    <property type="match status" value="1"/>
</dbReference>
<comment type="subcellular location">
    <subcellularLocation>
        <location evidence="1 8">Cell outer membrane</location>
        <topology evidence="1 8">Multi-pass membrane protein</topology>
    </subcellularLocation>
</comment>
<dbReference type="InterPro" id="IPR023997">
    <property type="entry name" value="TonB-dep_OMP_SusC/RagA_CS"/>
</dbReference>
<keyword evidence="5 9" id="KW-0798">TonB box</keyword>
<feature type="domain" description="TonB-dependent receptor plug" evidence="12">
    <location>
        <begin position="118"/>
        <end position="223"/>
    </location>
</feature>
<evidence type="ECO:0000256" key="6">
    <source>
        <dbReference type="ARBA" id="ARBA00023136"/>
    </source>
</evidence>
<accession>A0A7W9DXQ5</accession>
<evidence type="ECO:0000256" key="5">
    <source>
        <dbReference type="ARBA" id="ARBA00023077"/>
    </source>
</evidence>
<keyword evidence="4 8" id="KW-0812">Transmembrane</keyword>
<dbReference type="EMBL" id="JACHCE010000001">
    <property type="protein sequence ID" value="MBB5635121.1"/>
    <property type="molecule type" value="Genomic_DNA"/>
</dbReference>
<dbReference type="NCBIfam" id="TIGR04056">
    <property type="entry name" value="OMP_RagA_SusC"/>
    <property type="match status" value="1"/>
</dbReference>
<evidence type="ECO:0000259" key="12">
    <source>
        <dbReference type="Pfam" id="PF07715"/>
    </source>
</evidence>
<dbReference type="Pfam" id="PF13715">
    <property type="entry name" value="CarbopepD_reg_2"/>
    <property type="match status" value="1"/>
</dbReference>
<dbReference type="InterPro" id="IPR039426">
    <property type="entry name" value="TonB-dep_rcpt-like"/>
</dbReference>
<dbReference type="InterPro" id="IPR036942">
    <property type="entry name" value="Beta-barrel_TonB_sf"/>
</dbReference>
<keyword evidence="2 8" id="KW-0813">Transport</keyword>
<feature type="chain" id="PRO_5031357328" evidence="10">
    <location>
        <begin position="26"/>
        <end position="1048"/>
    </location>
</feature>
<dbReference type="GO" id="GO:0009279">
    <property type="term" value="C:cell outer membrane"/>
    <property type="evidence" value="ECO:0007669"/>
    <property type="project" value="UniProtKB-SubCell"/>
</dbReference>
<feature type="domain" description="TonB-dependent receptor-like beta-barrel" evidence="11">
    <location>
        <begin position="391"/>
        <end position="997"/>
    </location>
</feature>
<dbReference type="InterPro" id="IPR008969">
    <property type="entry name" value="CarboxyPept-like_regulatory"/>
</dbReference>
<evidence type="ECO:0000256" key="3">
    <source>
        <dbReference type="ARBA" id="ARBA00022452"/>
    </source>
</evidence>
<dbReference type="PROSITE" id="PS52016">
    <property type="entry name" value="TONB_DEPENDENT_REC_3"/>
    <property type="match status" value="1"/>
</dbReference>
<dbReference type="SUPFAM" id="SSF49464">
    <property type="entry name" value="Carboxypeptidase regulatory domain-like"/>
    <property type="match status" value="1"/>
</dbReference>
<dbReference type="SUPFAM" id="SSF56935">
    <property type="entry name" value="Porins"/>
    <property type="match status" value="1"/>
</dbReference>
<evidence type="ECO:0000256" key="1">
    <source>
        <dbReference type="ARBA" id="ARBA00004571"/>
    </source>
</evidence>
<dbReference type="InterPro" id="IPR037066">
    <property type="entry name" value="Plug_dom_sf"/>
</dbReference>
<evidence type="ECO:0000256" key="10">
    <source>
        <dbReference type="SAM" id="SignalP"/>
    </source>
</evidence>
<keyword evidence="3 8" id="KW-1134">Transmembrane beta strand</keyword>
<dbReference type="Proteomes" id="UP000537204">
    <property type="component" value="Unassembled WGS sequence"/>
</dbReference>
<dbReference type="Gene3D" id="2.170.130.10">
    <property type="entry name" value="TonB-dependent receptor, plug domain"/>
    <property type="match status" value="1"/>
</dbReference>
<protein>
    <submittedName>
        <fullName evidence="13">TonB-linked SusC/RagA family outer membrane protein</fullName>
    </submittedName>
</protein>
<sequence>MYHKQLLKNLFLGLFVLLCSFTAIAQDITVSGKVTDENRQPLTGATIQIKGTKKGTNADVNGNYSIAAAPGDILIFSIIGYTKIEEPVNKRTTVNIQLIPDQQSLNEVVVVGYGTQKRKDITGSVGSVKGDIFKNQPITNPTEALQGRIAGVDVVKSSGAPDATPTIVIRGLASLNQPNPLYIVDGVRVPDGNNINVQDIATIDVLKDASSAAIYGAAAAGGVIVITTKKGTSSTPTINFSARYGITQPKLVKLLNKSDFIRLEDIINPTYFKNTDGTPKAGIDTLANSDWVKALYRNAYEQNYNLSIAGATPTLNYLVSGFYNKQKGIYINNYSNIAGARINTDYQLAKWLKVGEQLALSQRVTAPPVGSEAQLHNAPFRTLPIIPIVDKNGQFGVVPNGYGQISQFGGSNPVGTASFATAITHKNNLQSNVYADITLPLGFSFRSSFSYNYYLENGDFFQDAYTIGKISLSNNSLNKYFIESTQTLSNYVLSWNRSFGKHNLNAIAGYEQISNKYNNVNASQTSIGLPGYSFIQTSASNQFITGKNDQNGLIKSKFARVNYNFDSRYYLSGSIRQDANFTVFGPNKQKGVFPAASAGWNISEEPFFKTLIPAISGLKLRGSYGELGNSNIQQYLYNSSYSQFQASNGIASGAQNFSPNGPLLIGTSTNAISNPNLHWETVRETNIGIDGDALHSKLYFTVEYYNKNTVDMLYNIKLPLSTGFTSPFIDNVGKVNSKGFDFLVGFRNSDHKFGYDISISAGLNKNKVVSLSGAATDAIYDGYNYYNIGDAGFNIMPNQTLTITKAGLPFGSFYGYKSLGIFKSDAEAAASAQKGTARAGDLIFEDINHDGKIDDNDRQVIGNPNPKLIYGISARFTYKGFDASFLFNGVAGVDIFNGVKAYEQYPFADGNTTNKVFGNSFLGSNGLTSQPRLGVLNPDGTFTLDPNKNYTSVNSYFVENGSYLKLKNLQIGYTFSSSTLQKIKIKNARVFIMGNNLFTITKYTGLDPELGSAASAGNQYTGNTTRGIDAVSQYPQTRIYSIGLDVTF</sequence>
<evidence type="ECO:0000313" key="14">
    <source>
        <dbReference type="Proteomes" id="UP000537204"/>
    </source>
</evidence>
<proteinExistence type="inferred from homology"/>
<dbReference type="RefSeq" id="WP_183879491.1">
    <property type="nucleotide sequence ID" value="NZ_JACHCD010000002.1"/>
</dbReference>
<comment type="similarity">
    <text evidence="8 9">Belongs to the TonB-dependent receptor family.</text>
</comment>